<name>A0A6A6XE11_9PLEO</name>
<dbReference type="Pfam" id="PF26146">
    <property type="entry name" value="PI-PLC_X"/>
    <property type="match status" value="1"/>
</dbReference>
<dbReference type="Proteomes" id="UP000799757">
    <property type="component" value="Unassembled WGS sequence"/>
</dbReference>
<keyword evidence="1" id="KW-1133">Transmembrane helix</keyword>
<accession>A0A6A6XE11</accession>
<dbReference type="PANTHER" id="PTHR13593">
    <property type="match status" value="1"/>
</dbReference>
<dbReference type="GO" id="GO:0008081">
    <property type="term" value="F:phosphoric diester hydrolase activity"/>
    <property type="evidence" value="ECO:0007669"/>
    <property type="project" value="InterPro"/>
</dbReference>
<reference evidence="2" key="1">
    <citation type="journal article" date="2020" name="Stud. Mycol.">
        <title>101 Dothideomycetes genomes: a test case for predicting lifestyles and emergence of pathogens.</title>
        <authorList>
            <person name="Haridas S."/>
            <person name="Albert R."/>
            <person name="Binder M."/>
            <person name="Bloem J."/>
            <person name="Labutti K."/>
            <person name="Salamov A."/>
            <person name="Andreopoulos B."/>
            <person name="Baker S."/>
            <person name="Barry K."/>
            <person name="Bills G."/>
            <person name="Bluhm B."/>
            <person name="Cannon C."/>
            <person name="Castanera R."/>
            <person name="Culley D."/>
            <person name="Daum C."/>
            <person name="Ezra D."/>
            <person name="Gonzalez J."/>
            <person name="Henrissat B."/>
            <person name="Kuo A."/>
            <person name="Liang C."/>
            <person name="Lipzen A."/>
            <person name="Lutzoni F."/>
            <person name="Magnuson J."/>
            <person name="Mondo S."/>
            <person name="Nolan M."/>
            <person name="Ohm R."/>
            <person name="Pangilinan J."/>
            <person name="Park H.-J."/>
            <person name="Ramirez L."/>
            <person name="Alfaro M."/>
            <person name="Sun H."/>
            <person name="Tritt A."/>
            <person name="Yoshinaga Y."/>
            <person name="Zwiers L.-H."/>
            <person name="Turgeon B."/>
            <person name="Goodwin S."/>
            <person name="Spatafora J."/>
            <person name="Crous P."/>
            <person name="Grigoriev I."/>
        </authorList>
    </citation>
    <scope>NUCLEOTIDE SEQUENCE</scope>
    <source>
        <strain evidence="2">CBS 109.77</strain>
    </source>
</reference>
<keyword evidence="1" id="KW-0472">Membrane</keyword>
<dbReference type="OrthoDB" id="7984201at2759"/>
<keyword evidence="3" id="KW-1185">Reference proteome</keyword>
<evidence type="ECO:0000313" key="3">
    <source>
        <dbReference type="Proteomes" id="UP000799757"/>
    </source>
</evidence>
<dbReference type="SUPFAM" id="SSF51695">
    <property type="entry name" value="PLC-like phosphodiesterases"/>
    <property type="match status" value="1"/>
</dbReference>
<evidence type="ECO:0008006" key="4">
    <source>
        <dbReference type="Google" id="ProtNLM"/>
    </source>
</evidence>
<dbReference type="GO" id="GO:0006629">
    <property type="term" value="P:lipid metabolic process"/>
    <property type="evidence" value="ECO:0007669"/>
    <property type="project" value="InterPro"/>
</dbReference>
<feature type="transmembrane region" description="Helical" evidence="1">
    <location>
        <begin position="238"/>
        <end position="256"/>
    </location>
</feature>
<dbReference type="InterPro" id="IPR051057">
    <property type="entry name" value="PI-PLC_domain"/>
</dbReference>
<gene>
    <name evidence="2" type="ORF">K505DRAFT_303561</name>
</gene>
<sequence length="680" mass="74246">MSGSLAAFRNQRGDELRKLAEEHLQHDLNQSDRDTLKSAGSKVSTHATIGSLLGLGFGVYFAFRLRTMRLAYFRAFRAAEKPVEVRFADGRTEAVPDITQQLAPSKWGDAATYFFFSLGGLFFGGEVGFLTGTASASNTITRDPESRARIETAFKNYRIDVMKREIQSLEGKSGGPFDITFDARGILTWAQEDIIVHVSSQHFAVSFSLAFHFLLYISICCSHIFRTSERSKAQFHRANIHIMLLQILWLAAVAVAQESSQQVIETLTGSNRRLTGDDATPTLHLSDFSASIIATGTMSGVSTSTGAINATASMSSSENPYTQLVGASRTTAVNGTMTASTTTAAPVNTQPCNNYPEFCTRRYSNITEVCAHNSPFVVKNNAGSNQALPVLQQLNDGVRMLQGQAHIVNGTLYYCHTSCDLLNAGTVEDYLTTVTQWVAAHPFDVITIIFGNADYEQTGSDGKPLVTSSNFVAPIEASGLKQYIYQPPKTAMTLEDWPTLGELIISGKRVITFIDYNFDTTAVPYMLWEFYNIWETPYSPTNFDFPCTLGRPEGISDEKRDGMMYIANHNLNVEVSIAGASLLIPNTVELNVTNGLNGTGSLGLMSNQCTVDHGRPPNFLLVDYYNIGSFNGSVFEVAAQANNVTYNRKCCGTESLACVLAKPTVTYLGLVVAVVVAMIL</sequence>
<dbReference type="PANTHER" id="PTHR13593:SF140">
    <property type="entry name" value="PLC-LIKE PHOSPHODIESTERASE"/>
    <property type="match status" value="1"/>
</dbReference>
<dbReference type="AlphaFoldDB" id="A0A6A6XE11"/>
<feature type="transmembrane region" description="Helical" evidence="1">
    <location>
        <begin position="203"/>
        <end position="226"/>
    </location>
</feature>
<feature type="transmembrane region" description="Helical" evidence="1">
    <location>
        <begin position="43"/>
        <end position="63"/>
    </location>
</feature>
<dbReference type="InterPro" id="IPR017946">
    <property type="entry name" value="PLC-like_Pdiesterase_TIM-brl"/>
</dbReference>
<keyword evidence="1" id="KW-0812">Transmembrane</keyword>
<protein>
    <recommendedName>
        <fullName evidence="4">PLC-like phosphodiesterase</fullName>
    </recommendedName>
</protein>
<evidence type="ECO:0000256" key="1">
    <source>
        <dbReference type="SAM" id="Phobius"/>
    </source>
</evidence>
<organism evidence="2 3">
    <name type="scientific">Melanomma pulvis-pyrius CBS 109.77</name>
    <dbReference type="NCBI Taxonomy" id="1314802"/>
    <lineage>
        <taxon>Eukaryota</taxon>
        <taxon>Fungi</taxon>
        <taxon>Dikarya</taxon>
        <taxon>Ascomycota</taxon>
        <taxon>Pezizomycotina</taxon>
        <taxon>Dothideomycetes</taxon>
        <taxon>Pleosporomycetidae</taxon>
        <taxon>Pleosporales</taxon>
        <taxon>Melanommataceae</taxon>
        <taxon>Melanomma</taxon>
    </lineage>
</organism>
<proteinExistence type="predicted"/>
<dbReference type="EMBL" id="MU001883">
    <property type="protein sequence ID" value="KAF2794666.1"/>
    <property type="molecule type" value="Genomic_DNA"/>
</dbReference>
<evidence type="ECO:0000313" key="2">
    <source>
        <dbReference type="EMBL" id="KAF2794666.1"/>
    </source>
</evidence>
<feature type="transmembrane region" description="Helical" evidence="1">
    <location>
        <begin position="110"/>
        <end position="130"/>
    </location>
</feature>
<dbReference type="Gene3D" id="3.20.20.190">
    <property type="entry name" value="Phosphatidylinositol (PI) phosphodiesterase"/>
    <property type="match status" value="1"/>
</dbReference>